<organism evidence="1 2">
    <name type="scientific">Allacma fusca</name>
    <dbReference type="NCBI Taxonomy" id="39272"/>
    <lineage>
        <taxon>Eukaryota</taxon>
        <taxon>Metazoa</taxon>
        <taxon>Ecdysozoa</taxon>
        <taxon>Arthropoda</taxon>
        <taxon>Hexapoda</taxon>
        <taxon>Collembola</taxon>
        <taxon>Symphypleona</taxon>
        <taxon>Sminthuridae</taxon>
        <taxon>Allacma</taxon>
    </lineage>
</organism>
<proteinExistence type="predicted"/>
<dbReference type="EMBL" id="CAJVCH010528211">
    <property type="protein sequence ID" value="CAG7823050.1"/>
    <property type="molecule type" value="Genomic_DNA"/>
</dbReference>
<name>A0A8J2PV97_9HEXA</name>
<protein>
    <submittedName>
        <fullName evidence="1">Uncharacterized protein</fullName>
    </submittedName>
</protein>
<comment type="caution">
    <text evidence="1">The sequence shown here is derived from an EMBL/GenBank/DDBJ whole genome shotgun (WGS) entry which is preliminary data.</text>
</comment>
<dbReference type="OrthoDB" id="9973045at2759"/>
<accession>A0A8J2PV97</accession>
<sequence length="368" mass="41650">MKRKGFYVSLTHVQKRLSKHFLGLESSNSINNIPIPKFNRWIGNQHLWSCQHGSFSNDEELVGSAPDPSVFNPTITLQGKIKNPMVRLFRGKTFTGEFEDYHLGMAQQNNGCYDTVKVQNAKSATSFDKCVRLFEEKGCRGFSLAIYPGNNNFHHKLEIVLKTVQSVGPCIADEFANAFYIRRLKGKALKDRFSRVYVPDVIEFPVPTLDMVKFTSPGQTIQYHLGPKNRVENMVAEIEQNGLVELKDSTMMGNSSVFYTSLDQKKRDVPCYVIPLILGGPANESFNIFPTSQSKVNDWARIFPSSFSDAHEAIWFVMSLNFVYDNDSTRGGEKPTNNNRFLINGTKINCPPNYFSKPSWKSSLQKVG</sequence>
<dbReference type="Proteomes" id="UP000708208">
    <property type="component" value="Unassembled WGS sequence"/>
</dbReference>
<dbReference type="AlphaFoldDB" id="A0A8J2PV97"/>
<keyword evidence="2" id="KW-1185">Reference proteome</keyword>
<evidence type="ECO:0000313" key="1">
    <source>
        <dbReference type="EMBL" id="CAG7823050.1"/>
    </source>
</evidence>
<gene>
    <name evidence="1" type="ORF">AFUS01_LOCUS33287</name>
</gene>
<evidence type="ECO:0000313" key="2">
    <source>
        <dbReference type="Proteomes" id="UP000708208"/>
    </source>
</evidence>
<reference evidence="1" key="1">
    <citation type="submission" date="2021-06" db="EMBL/GenBank/DDBJ databases">
        <authorList>
            <person name="Hodson N. C."/>
            <person name="Mongue J. A."/>
            <person name="Jaron S. K."/>
        </authorList>
    </citation>
    <scope>NUCLEOTIDE SEQUENCE</scope>
</reference>